<dbReference type="GeneID" id="18931289"/>
<evidence type="ECO:0000313" key="2">
    <source>
        <dbReference type="EMBL" id="EGF97936.1"/>
    </source>
</evidence>
<dbReference type="AlphaFoldDB" id="F4SBP8"/>
<dbReference type="RefSeq" id="XP_007418791.1">
    <property type="nucleotide sequence ID" value="XM_007418729.1"/>
</dbReference>
<keyword evidence="3" id="KW-1185">Reference proteome</keyword>
<dbReference type="InParanoid" id="F4SBP8"/>
<dbReference type="KEGG" id="mlr:MELLADRAFT_69673"/>
<dbReference type="Proteomes" id="UP000001072">
    <property type="component" value="Unassembled WGS sequence"/>
</dbReference>
<name>F4SBP8_MELLP</name>
<accession>F4SBP8</accession>
<gene>
    <name evidence="2" type="ORF">MELLADRAFT_69673</name>
</gene>
<dbReference type="VEuPathDB" id="FungiDB:MELLADRAFT_69673"/>
<evidence type="ECO:0000256" key="1">
    <source>
        <dbReference type="SAM" id="MobiDB-lite"/>
    </source>
</evidence>
<dbReference type="OrthoDB" id="2507305at2759"/>
<sequence>MSNPTSPIAVVPSPRKALPATVKNTIMICDYMTKLGMSPKEFMVTFLSSTADEIVFRQRLSKIGLGARQTRSIFKNLGRLTSASNQGRDVWEKLILDEASKIVNAQEVTRAEFPVGGYVSSSAITPDFFSESAEKRRNELVQTALSMKKKQAARDSDDVMESSQNDTSSLGSDGAAPGETRIEGAVDDVTVMSMENLVFPLCNAIPVANGLMALAGGVSCRVHDWLHALGLASSRPTVLLAIDHFRQLQEKRMMDLFKINHKLMPFLCYDNVDINLKIHNTCVERNTRLFHGTWGYFNVIQPSLLAECTPEDLALPVFLDRMAVADRTPVDLSLFTPGPAESKHWRSVLKAQLAKALKDYITHIPGAPDVSKLPSLKMKPCPIDPIVMHKPNLHFLRMMDAPDSSAEGFQHNHEICAYCAHCEPGVCTEASPQVHQGYRFDSSGRL</sequence>
<reference evidence="3" key="1">
    <citation type="journal article" date="2011" name="Proc. Natl. Acad. Sci. U.S.A.">
        <title>Obligate biotrophy features unraveled by the genomic analysis of rust fungi.</title>
        <authorList>
            <person name="Duplessis S."/>
            <person name="Cuomo C.A."/>
            <person name="Lin Y.-C."/>
            <person name="Aerts A."/>
            <person name="Tisserant E."/>
            <person name="Veneault-Fourrey C."/>
            <person name="Joly D.L."/>
            <person name="Hacquard S."/>
            <person name="Amselem J."/>
            <person name="Cantarel B.L."/>
            <person name="Chiu R."/>
            <person name="Coutinho P.M."/>
            <person name="Feau N."/>
            <person name="Field M."/>
            <person name="Frey P."/>
            <person name="Gelhaye E."/>
            <person name="Goldberg J."/>
            <person name="Grabherr M.G."/>
            <person name="Kodira C.D."/>
            <person name="Kohler A."/>
            <person name="Kuees U."/>
            <person name="Lindquist E.A."/>
            <person name="Lucas S.M."/>
            <person name="Mago R."/>
            <person name="Mauceli E."/>
            <person name="Morin E."/>
            <person name="Murat C."/>
            <person name="Pangilinan J.L."/>
            <person name="Park R."/>
            <person name="Pearson M."/>
            <person name="Quesneville H."/>
            <person name="Rouhier N."/>
            <person name="Sakthikumar S."/>
            <person name="Salamov A.A."/>
            <person name="Schmutz J."/>
            <person name="Selles B."/>
            <person name="Shapiro H."/>
            <person name="Tanguay P."/>
            <person name="Tuskan G.A."/>
            <person name="Henrissat B."/>
            <person name="Van de Peer Y."/>
            <person name="Rouze P."/>
            <person name="Ellis J.G."/>
            <person name="Dodds P.N."/>
            <person name="Schein J.E."/>
            <person name="Zhong S."/>
            <person name="Hamelin R.C."/>
            <person name="Grigoriev I.V."/>
            <person name="Szabo L.J."/>
            <person name="Martin F."/>
        </authorList>
    </citation>
    <scope>NUCLEOTIDE SEQUENCE [LARGE SCALE GENOMIC DNA]</scope>
    <source>
        <strain evidence="3">98AG31 / pathotype 3-4-7</strain>
    </source>
</reference>
<organism evidence="3">
    <name type="scientific">Melampsora larici-populina (strain 98AG31 / pathotype 3-4-7)</name>
    <name type="common">Poplar leaf rust fungus</name>
    <dbReference type="NCBI Taxonomy" id="747676"/>
    <lineage>
        <taxon>Eukaryota</taxon>
        <taxon>Fungi</taxon>
        <taxon>Dikarya</taxon>
        <taxon>Basidiomycota</taxon>
        <taxon>Pucciniomycotina</taxon>
        <taxon>Pucciniomycetes</taxon>
        <taxon>Pucciniales</taxon>
        <taxon>Melampsoraceae</taxon>
        <taxon>Melampsora</taxon>
    </lineage>
</organism>
<feature type="compositionally biased region" description="Polar residues" evidence="1">
    <location>
        <begin position="161"/>
        <end position="171"/>
    </location>
</feature>
<feature type="region of interest" description="Disordered" evidence="1">
    <location>
        <begin position="146"/>
        <end position="180"/>
    </location>
</feature>
<evidence type="ECO:0000313" key="3">
    <source>
        <dbReference type="Proteomes" id="UP000001072"/>
    </source>
</evidence>
<protein>
    <submittedName>
        <fullName evidence="2">Uncharacterized protein</fullName>
    </submittedName>
</protein>
<dbReference type="HOGENOM" id="CLU_009176_3_0_1"/>
<dbReference type="EMBL" id="GL883192">
    <property type="protein sequence ID" value="EGF97936.1"/>
    <property type="molecule type" value="Genomic_DNA"/>
</dbReference>
<proteinExistence type="predicted"/>